<comment type="similarity">
    <text evidence="1">Belongs to the GTP cyclohydrolase I type 2/NIF3 family.</text>
</comment>
<name>A0A2H0V3Z3_9BACT</name>
<evidence type="ECO:0000313" key="2">
    <source>
        <dbReference type="EMBL" id="PIR93814.1"/>
    </source>
</evidence>
<evidence type="ECO:0000313" key="3">
    <source>
        <dbReference type="Proteomes" id="UP000229901"/>
    </source>
</evidence>
<comment type="caution">
    <text evidence="2">The sequence shown here is derived from an EMBL/GenBank/DDBJ whole genome shotgun (WGS) entry which is preliminary data.</text>
</comment>
<dbReference type="Pfam" id="PF01784">
    <property type="entry name" value="DUF34_NIF3"/>
    <property type="match status" value="1"/>
</dbReference>
<gene>
    <name evidence="2" type="ORF">COT97_04645</name>
</gene>
<dbReference type="SUPFAM" id="SSF102705">
    <property type="entry name" value="NIF3 (NGG1p interacting factor 3)-like"/>
    <property type="match status" value="1"/>
</dbReference>
<dbReference type="EMBL" id="PFAP01000035">
    <property type="protein sequence ID" value="PIR93814.1"/>
    <property type="molecule type" value="Genomic_DNA"/>
</dbReference>
<accession>A0A2H0V3Z3</accession>
<reference evidence="3" key="1">
    <citation type="submission" date="2017-09" db="EMBL/GenBank/DDBJ databases">
        <title>Depth-based differentiation of microbial function through sediment-hosted aquifers and enrichment of novel symbionts in the deep terrestrial subsurface.</title>
        <authorList>
            <person name="Probst A.J."/>
            <person name="Ladd B."/>
            <person name="Jarett J.K."/>
            <person name="Geller-Mcgrath D.E."/>
            <person name="Sieber C.M.K."/>
            <person name="Emerson J.B."/>
            <person name="Anantharaman K."/>
            <person name="Thomas B.C."/>
            <person name="Malmstrom R."/>
            <person name="Stieglmeier M."/>
            <person name="Klingl A."/>
            <person name="Woyke T."/>
            <person name="Ryan C.M."/>
            <person name="Banfield J.F."/>
        </authorList>
    </citation>
    <scope>NUCLEOTIDE SEQUENCE [LARGE SCALE GENOMIC DNA]</scope>
</reference>
<evidence type="ECO:0000256" key="1">
    <source>
        <dbReference type="ARBA" id="ARBA00006964"/>
    </source>
</evidence>
<dbReference type="AlphaFoldDB" id="A0A2H0V3Z3"/>
<protein>
    <submittedName>
        <fullName evidence="2">NGG1p interacting factor NIF3</fullName>
    </submittedName>
</protein>
<dbReference type="InterPro" id="IPR036069">
    <property type="entry name" value="DUF34/NIF3_sf"/>
</dbReference>
<sequence>MNTKQILELATELGIKSDLRGSDKVYQNLNRLQKQFDKLPEDKKAKFDQEKLTDPYRDSGAHFDSGREVNTVKAGIDIDTAELMLAKQEGDVDLVIAHHPVGKSLANLSDVMDIQAEILSQYGVPINIAQGVLKLRIDEVARGINPINHYKTVDTAQGLNMSFINVHTPTDNLVASFLRKEIEHANFTYVSEIMEVLNKIPEYQEAQKRGFGPRLFAGSEENYCGKIAITEVTGGTSGSPKMYEKMAAAGIGTVIGMHMSEEHKKEAEKNHINVIIAGHISSDSLGMNLFLDELERQGIKVKSCSGLIRVNRLVQSILKKFLSVIDCDIQ</sequence>
<proteinExistence type="inferred from homology"/>
<dbReference type="Proteomes" id="UP000229901">
    <property type="component" value="Unassembled WGS sequence"/>
</dbReference>
<organism evidence="2 3">
    <name type="scientific">Candidatus Falkowbacteria bacterium CG10_big_fil_rev_8_21_14_0_10_39_11</name>
    <dbReference type="NCBI Taxonomy" id="1974565"/>
    <lineage>
        <taxon>Bacteria</taxon>
        <taxon>Candidatus Falkowiibacteriota</taxon>
    </lineage>
</organism>
<dbReference type="InterPro" id="IPR002678">
    <property type="entry name" value="DUF34/NIF3"/>
</dbReference>